<dbReference type="SUPFAM" id="SSF46785">
    <property type="entry name" value="Winged helix' DNA-binding domain"/>
    <property type="match status" value="1"/>
</dbReference>
<evidence type="ECO:0000313" key="5">
    <source>
        <dbReference type="EMBL" id="MFD1717500.1"/>
    </source>
</evidence>
<dbReference type="EMBL" id="JBHUEE010000002">
    <property type="protein sequence ID" value="MFD1717500.1"/>
    <property type="molecule type" value="Genomic_DNA"/>
</dbReference>
<comment type="caution">
    <text evidence="5">The sequence shown here is derived from an EMBL/GenBank/DDBJ whole genome shotgun (WGS) entry which is preliminary data.</text>
</comment>
<dbReference type="Pfam" id="PF00392">
    <property type="entry name" value="GntR"/>
    <property type="match status" value="1"/>
</dbReference>
<dbReference type="Pfam" id="PF07729">
    <property type="entry name" value="FCD"/>
    <property type="match status" value="1"/>
</dbReference>
<dbReference type="PANTHER" id="PTHR43537">
    <property type="entry name" value="TRANSCRIPTIONAL REGULATOR, GNTR FAMILY"/>
    <property type="match status" value="1"/>
</dbReference>
<dbReference type="Gene3D" id="1.10.10.10">
    <property type="entry name" value="Winged helix-like DNA-binding domain superfamily/Winged helix DNA-binding domain"/>
    <property type="match status" value="1"/>
</dbReference>
<evidence type="ECO:0000313" key="6">
    <source>
        <dbReference type="Proteomes" id="UP001597277"/>
    </source>
</evidence>
<dbReference type="SUPFAM" id="SSF48008">
    <property type="entry name" value="GntR ligand-binding domain-like"/>
    <property type="match status" value="1"/>
</dbReference>
<dbReference type="InterPro" id="IPR008920">
    <property type="entry name" value="TF_FadR/GntR_C"/>
</dbReference>
<keyword evidence="6" id="KW-1185">Reference proteome</keyword>
<dbReference type="InterPro" id="IPR036388">
    <property type="entry name" value="WH-like_DNA-bd_sf"/>
</dbReference>
<dbReference type="PANTHER" id="PTHR43537:SF24">
    <property type="entry name" value="GLUCONATE OPERON TRANSCRIPTIONAL REPRESSOR"/>
    <property type="match status" value="1"/>
</dbReference>
<evidence type="ECO:0000256" key="2">
    <source>
        <dbReference type="ARBA" id="ARBA00023125"/>
    </source>
</evidence>
<feature type="domain" description="HTH gntR-type" evidence="4">
    <location>
        <begin position="10"/>
        <end position="77"/>
    </location>
</feature>
<protein>
    <submittedName>
        <fullName evidence="5">GntR family transcriptional regulator</fullName>
    </submittedName>
</protein>
<dbReference type="InterPro" id="IPR000524">
    <property type="entry name" value="Tscrpt_reg_HTH_GntR"/>
</dbReference>
<evidence type="ECO:0000256" key="1">
    <source>
        <dbReference type="ARBA" id="ARBA00023015"/>
    </source>
</evidence>
<keyword evidence="2" id="KW-0238">DNA-binding</keyword>
<dbReference type="PROSITE" id="PS50949">
    <property type="entry name" value="HTH_GNTR"/>
    <property type="match status" value="1"/>
</dbReference>
<proteinExistence type="predicted"/>
<reference evidence="6" key="1">
    <citation type="journal article" date="2019" name="Int. J. Syst. Evol. Microbiol.">
        <title>The Global Catalogue of Microorganisms (GCM) 10K type strain sequencing project: providing services to taxonomists for standard genome sequencing and annotation.</title>
        <authorList>
            <consortium name="The Broad Institute Genomics Platform"/>
            <consortium name="The Broad Institute Genome Sequencing Center for Infectious Disease"/>
            <person name="Wu L."/>
            <person name="Ma J."/>
        </authorList>
    </citation>
    <scope>NUCLEOTIDE SEQUENCE [LARGE SCALE GENOMIC DNA]</scope>
    <source>
        <strain evidence="6">JCM 17130</strain>
    </source>
</reference>
<name>A0ABW4L2G6_9MICO</name>
<dbReference type="RefSeq" id="WP_388003848.1">
    <property type="nucleotide sequence ID" value="NZ_JBHUEE010000002.1"/>
</dbReference>
<dbReference type="CDD" id="cd07377">
    <property type="entry name" value="WHTH_GntR"/>
    <property type="match status" value="1"/>
</dbReference>
<organism evidence="5 6">
    <name type="scientific">Georgenia deserti</name>
    <dbReference type="NCBI Taxonomy" id="2093781"/>
    <lineage>
        <taxon>Bacteria</taxon>
        <taxon>Bacillati</taxon>
        <taxon>Actinomycetota</taxon>
        <taxon>Actinomycetes</taxon>
        <taxon>Micrococcales</taxon>
        <taxon>Bogoriellaceae</taxon>
        <taxon>Georgenia</taxon>
    </lineage>
</organism>
<keyword evidence="1" id="KW-0805">Transcription regulation</keyword>
<dbReference type="Proteomes" id="UP001597277">
    <property type="component" value="Unassembled WGS sequence"/>
</dbReference>
<evidence type="ECO:0000259" key="4">
    <source>
        <dbReference type="PROSITE" id="PS50949"/>
    </source>
</evidence>
<gene>
    <name evidence="5" type="ORF">ACFSE6_06615</name>
</gene>
<dbReference type="SMART" id="SM00345">
    <property type="entry name" value="HTH_GNTR"/>
    <property type="match status" value="1"/>
</dbReference>
<keyword evidence="3" id="KW-0804">Transcription</keyword>
<dbReference type="Gene3D" id="1.20.120.530">
    <property type="entry name" value="GntR ligand-binding domain-like"/>
    <property type="match status" value="1"/>
</dbReference>
<evidence type="ECO:0000256" key="3">
    <source>
        <dbReference type="ARBA" id="ARBA00023163"/>
    </source>
</evidence>
<dbReference type="SMART" id="SM00895">
    <property type="entry name" value="FCD"/>
    <property type="match status" value="1"/>
</dbReference>
<sequence>MTDEADGATPAGTSRLAEAIREAIISGEFAPHQRLIETDLSTTYGASRAAVRTALLELAGEGLVDRMPHRGSRVRAISVEEAIEILEVRQGVEGLCAAKAAERISEDEIAEFRQLRQDILDSVDSGDLMRYSELNRHLDRRIREISKHGVASEVLSRLHAQTVRHQFRLSFQPARAAKSAPEHAAIIDAIVERSPEAAEAATRAHLASVIDALQA</sequence>
<dbReference type="InterPro" id="IPR011711">
    <property type="entry name" value="GntR_C"/>
</dbReference>
<accession>A0ABW4L2G6</accession>
<dbReference type="InterPro" id="IPR036390">
    <property type="entry name" value="WH_DNA-bd_sf"/>
</dbReference>